<keyword evidence="9" id="KW-1185">Reference proteome</keyword>
<accession>A0ABN8F2M9</accession>
<comment type="similarity">
    <text evidence="1">Belongs to the 'phage' integrase family.</text>
</comment>
<dbReference type="Proteomes" id="UP000837932">
    <property type="component" value="Unassembled WGS sequence"/>
</dbReference>
<dbReference type="EMBL" id="CAKLPY010000004">
    <property type="protein sequence ID" value="CAH0997670.1"/>
    <property type="molecule type" value="Genomic_DNA"/>
</dbReference>
<dbReference type="InterPro" id="IPR044068">
    <property type="entry name" value="CB"/>
</dbReference>
<protein>
    <submittedName>
        <fullName evidence="8">Tyrosine recombinase XerC</fullName>
    </submittedName>
</protein>
<organism evidence="8 9">
    <name type="scientific">Emticicia aquatica</name>
    <dbReference type="NCBI Taxonomy" id="1681835"/>
    <lineage>
        <taxon>Bacteria</taxon>
        <taxon>Pseudomonadati</taxon>
        <taxon>Bacteroidota</taxon>
        <taxon>Cytophagia</taxon>
        <taxon>Cytophagales</taxon>
        <taxon>Leadbetterellaceae</taxon>
        <taxon>Emticicia</taxon>
    </lineage>
</organism>
<keyword evidence="2" id="KW-0229">DNA integration</keyword>
<proteinExistence type="inferred from homology"/>
<evidence type="ECO:0000256" key="4">
    <source>
        <dbReference type="ARBA" id="ARBA00023172"/>
    </source>
</evidence>
<dbReference type="InterPro" id="IPR050090">
    <property type="entry name" value="Tyrosine_recombinase_XerCD"/>
</dbReference>
<reference evidence="8" key="1">
    <citation type="submission" date="2021-12" db="EMBL/GenBank/DDBJ databases">
        <authorList>
            <person name="Rodrigo-Torres L."/>
            <person name="Arahal R. D."/>
            <person name="Lucena T."/>
        </authorList>
    </citation>
    <scope>NUCLEOTIDE SEQUENCE</scope>
    <source>
        <strain evidence="8">CECT 8858</strain>
    </source>
</reference>
<feature type="domain" description="Core-binding (CB)" evidence="7">
    <location>
        <begin position="103"/>
        <end position="183"/>
    </location>
</feature>
<dbReference type="SUPFAM" id="SSF56349">
    <property type="entry name" value="DNA breaking-rejoining enzymes"/>
    <property type="match status" value="1"/>
</dbReference>
<dbReference type="InterPro" id="IPR010998">
    <property type="entry name" value="Integrase_recombinase_N"/>
</dbReference>
<name>A0ABN8F2M9_9BACT</name>
<sequence length="388" mass="45618">MVKIDIDKRNSDALLVEFEDLSSNQIITQIPQRRWSQSRKCWVVENTRHNVILIGKLFGKNNCRFSSAIITLYKPEVTLEEINQYFSRFNHNSWKNKPATREDYNHPIIISLDKHMKVRNYSYRTISNYRSHLIKMIHYFSPTTLKEVSKEHFETYLDYLVTKRKQSASSLNVAINAFKYYRENLLGIATKSYFLMPNIIRAKQLPEVLHQTEVEKILEKTTNQKFRTIFCLIYSTGLRLSEATNIKISSINSKNKTIFIKNGKGKKDRYVVLSDKILDLLRSYYKVYQPKEYLFETDYNFDPICTRTVQRVFANVVKQCRIKKHVGIHSLRHSFATHLLESGVDIRYIQELLGHSDITTTMRYTHVHNAALKNVTSPFDKLNLNLAK</sequence>
<evidence type="ECO:0000313" key="9">
    <source>
        <dbReference type="Proteomes" id="UP000837932"/>
    </source>
</evidence>
<dbReference type="InterPro" id="IPR004107">
    <property type="entry name" value="Integrase_SAM-like_N"/>
</dbReference>
<dbReference type="PROSITE" id="PS51900">
    <property type="entry name" value="CB"/>
    <property type="match status" value="1"/>
</dbReference>
<dbReference type="PROSITE" id="PS51898">
    <property type="entry name" value="TYR_RECOMBINASE"/>
    <property type="match status" value="1"/>
</dbReference>
<evidence type="ECO:0000313" key="8">
    <source>
        <dbReference type="EMBL" id="CAH0997670.1"/>
    </source>
</evidence>
<dbReference type="PANTHER" id="PTHR30349:SF64">
    <property type="entry name" value="PROPHAGE INTEGRASE INTD-RELATED"/>
    <property type="match status" value="1"/>
</dbReference>
<evidence type="ECO:0000259" key="7">
    <source>
        <dbReference type="PROSITE" id="PS51900"/>
    </source>
</evidence>
<keyword evidence="4" id="KW-0233">DNA recombination</keyword>
<evidence type="ECO:0000256" key="1">
    <source>
        <dbReference type="ARBA" id="ARBA00008857"/>
    </source>
</evidence>
<dbReference type="Pfam" id="PF13495">
    <property type="entry name" value="Phage_int_SAM_4"/>
    <property type="match status" value="1"/>
</dbReference>
<evidence type="ECO:0000256" key="2">
    <source>
        <dbReference type="ARBA" id="ARBA00022908"/>
    </source>
</evidence>
<keyword evidence="3 5" id="KW-0238">DNA-binding</keyword>
<dbReference type="Pfam" id="PF00589">
    <property type="entry name" value="Phage_integrase"/>
    <property type="match status" value="1"/>
</dbReference>
<evidence type="ECO:0000259" key="6">
    <source>
        <dbReference type="PROSITE" id="PS51898"/>
    </source>
</evidence>
<dbReference type="Gene3D" id="1.10.150.130">
    <property type="match status" value="1"/>
</dbReference>
<dbReference type="InterPro" id="IPR011010">
    <property type="entry name" value="DNA_brk_join_enz"/>
</dbReference>
<evidence type="ECO:0000256" key="3">
    <source>
        <dbReference type="ARBA" id="ARBA00023125"/>
    </source>
</evidence>
<dbReference type="InterPro" id="IPR013762">
    <property type="entry name" value="Integrase-like_cat_sf"/>
</dbReference>
<evidence type="ECO:0000256" key="5">
    <source>
        <dbReference type="PROSITE-ProRule" id="PRU01248"/>
    </source>
</evidence>
<dbReference type="Gene3D" id="1.10.443.10">
    <property type="entry name" value="Intergrase catalytic core"/>
    <property type="match status" value="1"/>
</dbReference>
<dbReference type="RefSeq" id="WP_238808479.1">
    <property type="nucleotide sequence ID" value="NZ_CAKLPY010000004.1"/>
</dbReference>
<dbReference type="PANTHER" id="PTHR30349">
    <property type="entry name" value="PHAGE INTEGRASE-RELATED"/>
    <property type="match status" value="1"/>
</dbReference>
<dbReference type="InterPro" id="IPR002104">
    <property type="entry name" value="Integrase_catalytic"/>
</dbReference>
<feature type="domain" description="Tyr recombinase" evidence="6">
    <location>
        <begin position="204"/>
        <end position="377"/>
    </location>
</feature>
<gene>
    <name evidence="8" type="primary">xerC_6</name>
    <name evidence="8" type="ORF">EMA8858_03804</name>
</gene>
<comment type="caution">
    <text evidence="8">The sequence shown here is derived from an EMBL/GenBank/DDBJ whole genome shotgun (WGS) entry which is preliminary data.</text>
</comment>